<evidence type="ECO:0000259" key="10">
    <source>
        <dbReference type="PROSITE" id="PS50003"/>
    </source>
</evidence>
<comment type="catalytic activity">
    <reaction evidence="1">
        <text>a 1,2-diacyl-sn-glycero-3-phospho-(1D-myo-inositol) + ATP = a 1,2-diacyl-sn-glycero-3-phospho-(1D-myo-inositol 4-phosphate) + ADP + H(+)</text>
        <dbReference type="Rhea" id="RHEA:19877"/>
        <dbReference type="ChEBI" id="CHEBI:15378"/>
        <dbReference type="ChEBI" id="CHEBI:30616"/>
        <dbReference type="ChEBI" id="CHEBI:57880"/>
        <dbReference type="ChEBI" id="CHEBI:58178"/>
        <dbReference type="ChEBI" id="CHEBI:456216"/>
        <dbReference type="EC" id="2.7.1.67"/>
    </reaction>
</comment>
<dbReference type="Pfam" id="PF00454">
    <property type="entry name" value="PI3_PI4_kinase"/>
    <property type="match status" value="1"/>
</dbReference>
<evidence type="ECO:0000256" key="9">
    <source>
        <dbReference type="SAM" id="MobiDB-lite"/>
    </source>
</evidence>
<accession>A0AAV2YQJ0</accession>
<dbReference type="GO" id="GO:0005737">
    <property type="term" value="C:cytoplasm"/>
    <property type="evidence" value="ECO:0007669"/>
    <property type="project" value="TreeGrafter"/>
</dbReference>
<evidence type="ECO:0000256" key="3">
    <source>
        <dbReference type="ARBA" id="ARBA00022679"/>
    </source>
</evidence>
<evidence type="ECO:0000259" key="11">
    <source>
        <dbReference type="PROSITE" id="PS50178"/>
    </source>
</evidence>
<dbReference type="PANTHER" id="PTHR10048:SF22">
    <property type="entry name" value="PHOSPHATIDYLINOSITOL 4-KINASE BETA"/>
    <property type="match status" value="1"/>
</dbReference>
<dbReference type="SUPFAM" id="SSF57903">
    <property type="entry name" value="FYVE/PHD zinc finger"/>
    <property type="match status" value="1"/>
</dbReference>
<keyword evidence="6" id="KW-0418">Kinase</keyword>
<feature type="domain" description="PH" evidence="10">
    <location>
        <begin position="161"/>
        <end position="196"/>
    </location>
</feature>
<evidence type="ECO:0000313" key="14">
    <source>
        <dbReference type="EMBL" id="DAZ96947.1"/>
    </source>
</evidence>
<dbReference type="InterPro" id="IPR036940">
    <property type="entry name" value="PI3/4_kinase_cat_sf"/>
</dbReference>
<dbReference type="SUPFAM" id="SSF56112">
    <property type="entry name" value="Protein kinase-like (PK-like)"/>
    <property type="match status" value="1"/>
</dbReference>
<organism evidence="14 15">
    <name type="scientific">Lagenidium giganteum</name>
    <dbReference type="NCBI Taxonomy" id="4803"/>
    <lineage>
        <taxon>Eukaryota</taxon>
        <taxon>Sar</taxon>
        <taxon>Stramenopiles</taxon>
        <taxon>Oomycota</taxon>
        <taxon>Peronosporomycetes</taxon>
        <taxon>Pythiales</taxon>
        <taxon>Pythiaceae</taxon>
    </lineage>
</organism>
<feature type="compositionally biased region" description="Basic and acidic residues" evidence="9">
    <location>
        <begin position="38"/>
        <end position="56"/>
    </location>
</feature>
<feature type="domain" description="FYVE-type" evidence="11">
    <location>
        <begin position="247"/>
        <end position="299"/>
    </location>
</feature>
<keyword evidence="4" id="KW-0479">Metal-binding</keyword>
<feature type="domain" description="DEP" evidence="12">
    <location>
        <begin position="880"/>
        <end position="943"/>
    </location>
</feature>
<dbReference type="InterPro" id="IPR000306">
    <property type="entry name" value="Znf_FYVE"/>
</dbReference>
<dbReference type="EC" id="2.7.1.67" evidence="2"/>
<evidence type="ECO:0000256" key="6">
    <source>
        <dbReference type="ARBA" id="ARBA00022777"/>
    </source>
</evidence>
<dbReference type="FunFam" id="1.10.1070.11:FF:000016">
    <property type="entry name" value="PIK1p Phosphatidylinositol 4-kinase"/>
    <property type="match status" value="1"/>
</dbReference>
<keyword evidence="15" id="KW-1185">Reference proteome</keyword>
<keyword evidence="5 8" id="KW-0863">Zinc-finger</keyword>
<feature type="compositionally biased region" description="Basic and acidic residues" evidence="9">
    <location>
        <begin position="720"/>
        <end position="729"/>
    </location>
</feature>
<evidence type="ECO:0000259" key="12">
    <source>
        <dbReference type="PROSITE" id="PS50186"/>
    </source>
</evidence>
<dbReference type="InterPro" id="IPR015433">
    <property type="entry name" value="PI3/4_kinase"/>
</dbReference>
<keyword evidence="7" id="KW-0862">Zinc</keyword>
<gene>
    <name evidence="14" type="ORF">N0F65_012050</name>
</gene>
<dbReference type="PROSITE" id="PS50178">
    <property type="entry name" value="ZF_FYVE"/>
    <property type="match status" value="1"/>
</dbReference>
<dbReference type="GO" id="GO:0016020">
    <property type="term" value="C:membrane"/>
    <property type="evidence" value="ECO:0007669"/>
    <property type="project" value="TreeGrafter"/>
</dbReference>
<evidence type="ECO:0000256" key="7">
    <source>
        <dbReference type="ARBA" id="ARBA00022833"/>
    </source>
</evidence>
<reference evidence="14" key="1">
    <citation type="submission" date="2022-11" db="EMBL/GenBank/DDBJ databases">
        <authorList>
            <person name="Morgan W.R."/>
            <person name="Tartar A."/>
        </authorList>
    </citation>
    <scope>NUCLEOTIDE SEQUENCE</scope>
    <source>
        <strain evidence="14">ARSEF 373</strain>
    </source>
</reference>
<dbReference type="GO" id="GO:0048015">
    <property type="term" value="P:phosphatidylinositol-mediated signaling"/>
    <property type="evidence" value="ECO:0007669"/>
    <property type="project" value="TreeGrafter"/>
</dbReference>
<reference evidence="14" key="2">
    <citation type="journal article" date="2023" name="Microbiol Resour">
        <title>Decontamination and Annotation of the Draft Genome Sequence of the Oomycete Lagenidium giganteum ARSEF 373.</title>
        <authorList>
            <person name="Morgan W.R."/>
            <person name="Tartar A."/>
        </authorList>
    </citation>
    <scope>NUCLEOTIDE SEQUENCE</scope>
    <source>
        <strain evidence="14">ARSEF 373</strain>
    </source>
</reference>
<dbReference type="PROSITE" id="PS50003">
    <property type="entry name" value="PH_DOMAIN"/>
    <property type="match status" value="1"/>
</dbReference>
<keyword evidence="3" id="KW-0808">Transferase</keyword>
<feature type="region of interest" description="Disordered" evidence="9">
    <location>
        <begin position="18"/>
        <end position="84"/>
    </location>
</feature>
<dbReference type="InterPro" id="IPR011011">
    <property type="entry name" value="Znf_FYVE_PHD"/>
</dbReference>
<dbReference type="GO" id="GO:0046854">
    <property type="term" value="P:phosphatidylinositol phosphate biosynthetic process"/>
    <property type="evidence" value="ECO:0007669"/>
    <property type="project" value="InterPro"/>
</dbReference>
<dbReference type="Proteomes" id="UP001146120">
    <property type="component" value="Unassembled WGS sequence"/>
</dbReference>
<dbReference type="SMART" id="SM00064">
    <property type="entry name" value="FYVE"/>
    <property type="match status" value="1"/>
</dbReference>
<dbReference type="SUPFAM" id="SSF50729">
    <property type="entry name" value="PH domain-like"/>
    <property type="match status" value="1"/>
</dbReference>
<dbReference type="InterPro" id="IPR036390">
    <property type="entry name" value="WH_DNA-bd_sf"/>
</dbReference>
<dbReference type="SUPFAM" id="SSF46785">
    <property type="entry name" value="Winged helix' DNA-binding domain"/>
    <property type="match status" value="1"/>
</dbReference>
<evidence type="ECO:0000256" key="8">
    <source>
        <dbReference type="PROSITE-ProRule" id="PRU00091"/>
    </source>
</evidence>
<feature type="compositionally biased region" description="Acidic residues" evidence="9">
    <location>
        <begin position="753"/>
        <end position="766"/>
    </location>
</feature>
<evidence type="ECO:0000256" key="5">
    <source>
        <dbReference type="ARBA" id="ARBA00022771"/>
    </source>
</evidence>
<sequence>MATANAVDNLHGPAAIHLAERRLSRDQDPPPLLVGSSDDGHDQDDAHDSSDDRDTLDGMSTGASERGSERLRSSHGAPLSAGGSAPVRVELDGLGIKGYLSMRDEGVTYHRMKRFYCRCSGVNFARFASRDAALDPAHASFFAEVLKIEAWDGKGLLHTYRHSFKIYFTNGGVFNADADTEEDKRQWIEYMEVALKGASAAVTLWRTQLKLFPDIMVLSPGGLAFADNKKNSAPKFKNLNLCVHPQCIVRFESASKRQHHCRNCGGTICSDHSSRFTPLRHFQMNSGVRLCFGCYRVQRFVVTVSTMVQLLATTQATTPPACQSKEDSDEVEEVKALFQADGVYGISDLIQVLHLHRHGCDEAYALVVHKLLELAKTSLADFEFFLPQFFHLWLTTDWISNPVKAVLLLRVICHAAQLHVRFATALYWLARATIDDSCGWGFGQSELLVPDYLVRRFSFCKLLMINLEMQIHRTEWHFERDNDLPASDCQVTMLRCLFDRMQVLLYPSDRARRQASRLGPICDAVSRYTLPPFAMEQVDRHSLTPPISSVDLNHKRRVFTTQLDFIRELCEMTERLRMLPPDERKPALKKELEKLQLPPDAFCPLGSCEDVLLRFLKVAGNEGAVFRTRARAPTLIFFEVEQMTNLAGSSSWLQRTLSAQSDLLSSSEGSASVIGPGDAVVNTVSGTGSNTTTQPVKNAIEMATSSDIAHLTLNALQEGVEGRTSEDMRSTLGRQGYGMDDDDDQTNHSVISEEQESVLDDEEDVDMESRDKMPRAMALSRQTSGERRRGGSLIGNTQASLDNIIAVCADTLSGRRKRSISEGQFGDARNGGSRGARLTRSLSQVMANEVEKFSKEQLQSIAQNLEISALAENPTGHGMFTGMEVLAWMKQNEIVRDDSHAMWLGSELMSSGAIEPVAGSGVGSQADSDELVLQETVTYRIKRELSASASAAAGTKAKAMGASLSINVDTSATESPRLSPPKPPLSGASSRLLPTPATASRLISPRQRAEFNQSVLADTVSVTFNTITSPRGSNDLLPPASGSGNTTDSNVGNDEHNSVVSAHHPRSYLDRFQPDATVAAMESVERAIQEHVLTLPPDVMQNAEELQADLKLLKEQVELMYEFIVEKRRRRHIAVESAFGESFEEKRERLRKGSAQGSSISNWDCVALIVKSNDDLRQEVLCLQLIRQFQDIFQAADLPLRLLPYGIIATSASTGVIEYIKNATSLDGLKKRPGYTTLAAHFQKTYGGLDTTSYQTAMANYVRSMAAYSLVCYFLQIKDRHNGNIMIDSEGHVVHIDFGFILGIAPGGRFSMETAPFKLTAEMVEAMGGTQSEYFKAYVILLIQGFLALQQHADTILMMIAIMAQDSSCPCFLSQNPRYILSRTKGLFRLHLDQNEVIKYVLRLVRRSHNSYRTRQYDLFQKMSNGILP</sequence>
<dbReference type="Gene3D" id="3.30.40.10">
    <property type="entry name" value="Zinc/RING finger domain, C3HC4 (zinc finger)"/>
    <property type="match status" value="1"/>
</dbReference>
<dbReference type="InterPro" id="IPR057754">
    <property type="entry name" value="PI4-kinase_beta/PIK1_cat"/>
</dbReference>
<dbReference type="InterPro" id="IPR018936">
    <property type="entry name" value="PI3/4_kinase_CS"/>
</dbReference>
<evidence type="ECO:0000256" key="2">
    <source>
        <dbReference type="ARBA" id="ARBA00012169"/>
    </source>
</evidence>
<dbReference type="PROSITE" id="PS50290">
    <property type="entry name" value="PI3_4_KINASE_3"/>
    <property type="match status" value="1"/>
</dbReference>
<proteinExistence type="predicted"/>
<evidence type="ECO:0000256" key="1">
    <source>
        <dbReference type="ARBA" id="ARBA00001686"/>
    </source>
</evidence>
<evidence type="ECO:0000313" key="15">
    <source>
        <dbReference type="Proteomes" id="UP001146120"/>
    </source>
</evidence>
<dbReference type="PROSITE" id="PS50186">
    <property type="entry name" value="DEP"/>
    <property type="match status" value="1"/>
</dbReference>
<evidence type="ECO:0000259" key="13">
    <source>
        <dbReference type="PROSITE" id="PS50290"/>
    </source>
</evidence>
<dbReference type="Gene3D" id="1.10.1070.11">
    <property type="entry name" value="Phosphatidylinositol 3-/4-kinase, catalytic domain"/>
    <property type="match status" value="1"/>
</dbReference>
<feature type="domain" description="PI3K/PI4K catalytic" evidence="13">
    <location>
        <begin position="1141"/>
        <end position="1413"/>
    </location>
</feature>
<dbReference type="CDD" id="cd05168">
    <property type="entry name" value="PI4Kc_III_beta"/>
    <property type="match status" value="1"/>
</dbReference>
<dbReference type="SMART" id="SM00146">
    <property type="entry name" value="PI3Kc"/>
    <property type="match status" value="1"/>
</dbReference>
<dbReference type="Pfam" id="PF01363">
    <property type="entry name" value="FYVE"/>
    <property type="match status" value="1"/>
</dbReference>
<feature type="region of interest" description="Disordered" evidence="9">
    <location>
        <begin position="970"/>
        <end position="994"/>
    </location>
</feature>
<dbReference type="InterPro" id="IPR011009">
    <property type="entry name" value="Kinase-like_dom_sf"/>
</dbReference>
<name>A0AAV2YQJ0_9STRA</name>
<dbReference type="InterPro" id="IPR001849">
    <property type="entry name" value="PH_domain"/>
</dbReference>
<dbReference type="InterPro" id="IPR013083">
    <property type="entry name" value="Znf_RING/FYVE/PHD"/>
</dbReference>
<dbReference type="GO" id="GO:0008270">
    <property type="term" value="F:zinc ion binding"/>
    <property type="evidence" value="ECO:0007669"/>
    <property type="project" value="UniProtKB-KW"/>
</dbReference>
<dbReference type="GO" id="GO:0004430">
    <property type="term" value="F:1-phosphatidylinositol 4-kinase activity"/>
    <property type="evidence" value="ECO:0007669"/>
    <property type="project" value="UniProtKB-EC"/>
</dbReference>
<feature type="region of interest" description="Disordered" evidence="9">
    <location>
        <begin position="1027"/>
        <end position="1058"/>
    </location>
</feature>
<feature type="compositionally biased region" description="Basic and acidic residues" evidence="9">
    <location>
        <begin position="18"/>
        <end position="28"/>
    </location>
</feature>
<feature type="compositionally biased region" description="Polar residues" evidence="9">
    <location>
        <begin position="1042"/>
        <end position="1052"/>
    </location>
</feature>
<feature type="region of interest" description="Disordered" evidence="9">
    <location>
        <begin position="720"/>
        <end position="794"/>
    </location>
</feature>
<evidence type="ECO:0000256" key="4">
    <source>
        <dbReference type="ARBA" id="ARBA00022723"/>
    </source>
</evidence>
<comment type="caution">
    <text evidence="14">The sequence shown here is derived from an EMBL/GenBank/DDBJ whole genome shotgun (WGS) entry which is preliminary data.</text>
</comment>
<dbReference type="InterPro" id="IPR017455">
    <property type="entry name" value="Znf_FYVE-rel"/>
</dbReference>
<protein>
    <recommendedName>
        <fullName evidence="2">1-phosphatidylinositol 4-kinase</fullName>
        <ecNumber evidence="2">2.7.1.67</ecNumber>
    </recommendedName>
</protein>
<dbReference type="PANTHER" id="PTHR10048">
    <property type="entry name" value="PHOSPHATIDYLINOSITOL KINASE"/>
    <property type="match status" value="1"/>
</dbReference>
<dbReference type="EMBL" id="DAKRPA010000151">
    <property type="protein sequence ID" value="DAZ96947.1"/>
    <property type="molecule type" value="Genomic_DNA"/>
</dbReference>
<dbReference type="InterPro" id="IPR000591">
    <property type="entry name" value="DEP_dom"/>
</dbReference>
<dbReference type="Gene3D" id="3.30.1010.10">
    <property type="entry name" value="Phosphatidylinositol 3-kinase Catalytic Subunit, Chain A, domain 4"/>
    <property type="match status" value="1"/>
</dbReference>
<dbReference type="InterPro" id="IPR000403">
    <property type="entry name" value="PI3/4_kinase_cat_dom"/>
</dbReference>
<dbReference type="PROSITE" id="PS00915">
    <property type="entry name" value="PI3_4_KINASE_1"/>
    <property type="match status" value="1"/>
</dbReference>